<proteinExistence type="predicted"/>
<comment type="caution">
    <text evidence="1">The sequence shown here is derived from an EMBL/GenBank/DDBJ whole genome shotgun (WGS) entry which is preliminary data.</text>
</comment>
<dbReference type="STRING" id="92696.A0A4R0RTZ6"/>
<dbReference type="InterPro" id="IPR030547">
    <property type="entry name" value="XRCC2"/>
</dbReference>
<accession>A0A4R0RTZ6</accession>
<dbReference type="GO" id="GO:0000400">
    <property type="term" value="F:four-way junction DNA binding"/>
    <property type="evidence" value="ECO:0007669"/>
    <property type="project" value="TreeGrafter"/>
</dbReference>
<dbReference type="AlphaFoldDB" id="A0A4R0RTZ6"/>
<evidence type="ECO:0000313" key="2">
    <source>
        <dbReference type="Proteomes" id="UP000292702"/>
    </source>
</evidence>
<name>A0A4R0RTZ6_9APHY</name>
<sequence length="288" mass="31916">MDGSFDMHRFRNILQVRIAEQLASNGTEDGSMWSHDRTDQLLEQCTRRVHIFRPASTLQLAFSLLHLPSYLANHPSSQHEELGMVVVDSINAFYWNDRYTMEQTRSGSTSTVEPPLTRVSRALHKVMIALKPLVVVTTRDLIPSSNVPIAPGIPIVPSSKQHLYPLFDPAMKLDDVSLGDPEESSGQDTVMAPPDVKPVLSEAHHRKAEHHLPLAFHVHLVPLDRPSVQKGTFLADALRAQPTLPPTQTTRGLVRGPVGLPIGEFVLSIRGVKILVEDGRSRQVEPNG</sequence>
<organism evidence="1 2">
    <name type="scientific">Steccherinum ochraceum</name>
    <dbReference type="NCBI Taxonomy" id="92696"/>
    <lineage>
        <taxon>Eukaryota</taxon>
        <taxon>Fungi</taxon>
        <taxon>Dikarya</taxon>
        <taxon>Basidiomycota</taxon>
        <taxon>Agaricomycotina</taxon>
        <taxon>Agaricomycetes</taxon>
        <taxon>Polyporales</taxon>
        <taxon>Steccherinaceae</taxon>
        <taxon>Steccherinum</taxon>
    </lineage>
</organism>
<evidence type="ECO:0000313" key="1">
    <source>
        <dbReference type="EMBL" id="TCD69975.1"/>
    </source>
</evidence>
<dbReference type="GO" id="GO:0005657">
    <property type="term" value="C:replication fork"/>
    <property type="evidence" value="ECO:0007669"/>
    <property type="project" value="InterPro"/>
</dbReference>
<reference evidence="1 2" key="1">
    <citation type="submission" date="2018-11" db="EMBL/GenBank/DDBJ databases">
        <title>Genome assembly of Steccherinum ochraceum LE-BIN_3174, the white-rot fungus of the Steccherinaceae family (The Residual Polyporoid clade, Polyporales, Basidiomycota).</title>
        <authorList>
            <person name="Fedorova T.V."/>
            <person name="Glazunova O.A."/>
            <person name="Landesman E.O."/>
            <person name="Moiseenko K.V."/>
            <person name="Psurtseva N.V."/>
            <person name="Savinova O.S."/>
            <person name="Shakhova N.V."/>
            <person name="Tyazhelova T.V."/>
            <person name="Vasina D.V."/>
        </authorList>
    </citation>
    <scope>NUCLEOTIDE SEQUENCE [LARGE SCALE GENOMIC DNA]</scope>
    <source>
        <strain evidence="1 2">LE-BIN_3174</strain>
    </source>
</reference>
<dbReference type="EMBL" id="RWJN01000030">
    <property type="protein sequence ID" value="TCD69975.1"/>
    <property type="molecule type" value="Genomic_DNA"/>
</dbReference>
<dbReference type="PANTHER" id="PTHR46644:SF2">
    <property type="entry name" value="DNA REPAIR PROTEIN XRCC2"/>
    <property type="match status" value="1"/>
</dbReference>
<keyword evidence="2" id="KW-1185">Reference proteome</keyword>
<gene>
    <name evidence="1" type="ORF">EIP91_005564</name>
</gene>
<dbReference type="GO" id="GO:0000724">
    <property type="term" value="P:double-strand break repair via homologous recombination"/>
    <property type="evidence" value="ECO:0007669"/>
    <property type="project" value="InterPro"/>
</dbReference>
<dbReference type="GO" id="GO:0005815">
    <property type="term" value="C:microtubule organizing center"/>
    <property type="evidence" value="ECO:0007669"/>
    <property type="project" value="TreeGrafter"/>
</dbReference>
<dbReference type="Proteomes" id="UP000292702">
    <property type="component" value="Unassembled WGS sequence"/>
</dbReference>
<dbReference type="GO" id="GO:0042148">
    <property type="term" value="P:DNA strand invasion"/>
    <property type="evidence" value="ECO:0007669"/>
    <property type="project" value="TreeGrafter"/>
</dbReference>
<dbReference type="PANTHER" id="PTHR46644">
    <property type="entry name" value="DNA REPAIR PROTEIN XRCC2"/>
    <property type="match status" value="1"/>
</dbReference>
<dbReference type="GO" id="GO:0033063">
    <property type="term" value="C:Rad51B-Rad51C-Rad51D-XRCC2 complex"/>
    <property type="evidence" value="ECO:0007669"/>
    <property type="project" value="InterPro"/>
</dbReference>
<evidence type="ECO:0008006" key="3">
    <source>
        <dbReference type="Google" id="ProtNLM"/>
    </source>
</evidence>
<dbReference type="InterPro" id="IPR027417">
    <property type="entry name" value="P-loop_NTPase"/>
</dbReference>
<dbReference type="Gene3D" id="3.40.50.300">
    <property type="entry name" value="P-loop containing nucleotide triphosphate hydrolases"/>
    <property type="match status" value="1"/>
</dbReference>
<protein>
    <recommendedName>
        <fullName evidence="3">DNA recombination and repair protein Rad51-like C-terminal domain-containing protein</fullName>
    </recommendedName>
</protein>
<dbReference type="OrthoDB" id="420422at2759"/>